<dbReference type="AlphaFoldDB" id="A0AAD8VRF9"/>
<proteinExistence type="predicted"/>
<evidence type="ECO:0000313" key="2">
    <source>
        <dbReference type="Proteomes" id="UP001231189"/>
    </source>
</evidence>
<comment type="caution">
    <text evidence="1">The sequence shown here is derived from an EMBL/GenBank/DDBJ whole genome shotgun (WGS) entry which is preliminary data.</text>
</comment>
<dbReference type="Proteomes" id="UP001231189">
    <property type="component" value="Unassembled WGS sequence"/>
</dbReference>
<gene>
    <name evidence="1" type="ORF">QYE76_020553</name>
</gene>
<name>A0AAD8VRF9_LOLMU</name>
<reference evidence="1" key="1">
    <citation type="submission" date="2023-07" db="EMBL/GenBank/DDBJ databases">
        <title>A chromosome-level genome assembly of Lolium multiflorum.</title>
        <authorList>
            <person name="Chen Y."/>
            <person name="Copetti D."/>
            <person name="Kolliker R."/>
            <person name="Studer B."/>
        </authorList>
    </citation>
    <scope>NUCLEOTIDE SEQUENCE</scope>
    <source>
        <strain evidence="1">02402/16</strain>
        <tissue evidence="1">Leaf</tissue>
    </source>
</reference>
<keyword evidence="2" id="KW-1185">Reference proteome</keyword>
<protein>
    <submittedName>
        <fullName evidence="1">Uncharacterized protein</fullName>
    </submittedName>
</protein>
<accession>A0AAD8VRF9</accession>
<evidence type="ECO:0000313" key="1">
    <source>
        <dbReference type="EMBL" id="KAK1615036.1"/>
    </source>
</evidence>
<organism evidence="1 2">
    <name type="scientific">Lolium multiflorum</name>
    <name type="common">Italian ryegrass</name>
    <name type="synonym">Lolium perenne subsp. multiflorum</name>
    <dbReference type="NCBI Taxonomy" id="4521"/>
    <lineage>
        <taxon>Eukaryota</taxon>
        <taxon>Viridiplantae</taxon>
        <taxon>Streptophyta</taxon>
        <taxon>Embryophyta</taxon>
        <taxon>Tracheophyta</taxon>
        <taxon>Spermatophyta</taxon>
        <taxon>Magnoliopsida</taxon>
        <taxon>Liliopsida</taxon>
        <taxon>Poales</taxon>
        <taxon>Poaceae</taxon>
        <taxon>BOP clade</taxon>
        <taxon>Pooideae</taxon>
        <taxon>Poodae</taxon>
        <taxon>Poeae</taxon>
        <taxon>Poeae Chloroplast Group 2 (Poeae type)</taxon>
        <taxon>Loliodinae</taxon>
        <taxon>Loliinae</taxon>
        <taxon>Lolium</taxon>
    </lineage>
</organism>
<sequence>MPRPQGVRPIAAMDIDDEMMVHCSRRSGRSRLFGGNGGGTCCAFASLSSSCLGAALKARQEEEHHRHREAGAMLLDADYFNDDATHLSKEFRCRFTMNKELFLKIVYERRGVR</sequence>
<dbReference type="EMBL" id="JAUUTY010000006">
    <property type="protein sequence ID" value="KAK1615036.1"/>
    <property type="molecule type" value="Genomic_DNA"/>
</dbReference>